<proteinExistence type="predicted"/>
<reference evidence="2 3" key="1">
    <citation type="journal article" date="2012" name="J. Bacteriol.">
        <title>Genome Sequence of the Alkane-Degrading Bacterium Alcanivorax hongdengensis Type Strain A-11-3.</title>
        <authorList>
            <person name="Lai Q."/>
            <person name="Shao Z."/>
        </authorList>
    </citation>
    <scope>NUCLEOTIDE SEQUENCE [LARGE SCALE GENOMIC DNA]</scope>
    <source>
        <strain evidence="2 3">A-11-3</strain>
    </source>
</reference>
<accession>L0WDB9</accession>
<organism evidence="2 3">
    <name type="scientific">Alcanivorax hongdengensis A-11-3</name>
    <dbReference type="NCBI Taxonomy" id="1177179"/>
    <lineage>
        <taxon>Bacteria</taxon>
        <taxon>Pseudomonadati</taxon>
        <taxon>Pseudomonadota</taxon>
        <taxon>Gammaproteobacteria</taxon>
        <taxon>Oceanospirillales</taxon>
        <taxon>Alcanivoracaceae</taxon>
        <taxon>Alcanivorax</taxon>
    </lineage>
</organism>
<dbReference type="RefSeq" id="WP_008928598.1">
    <property type="nucleotide sequence ID" value="NZ_AMRJ01000008.1"/>
</dbReference>
<dbReference type="InterPro" id="IPR011990">
    <property type="entry name" value="TPR-like_helical_dom_sf"/>
</dbReference>
<dbReference type="OrthoDB" id="9777400at2"/>
<dbReference type="AlphaFoldDB" id="L0WDB9"/>
<dbReference type="EMBL" id="AMRJ01000008">
    <property type="protein sequence ID" value="EKF74768.1"/>
    <property type="molecule type" value="Genomic_DNA"/>
</dbReference>
<dbReference type="SUPFAM" id="SSF48452">
    <property type="entry name" value="TPR-like"/>
    <property type="match status" value="1"/>
</dbReference>
<dbReference type="STRING" id="1177179.A11A3_07088"/>
<keyword evidence="1" id="KW-0732">Signal</keyword>
<dbReference type="Gene3D" id="1.25.40.10">
    <property type="entry name" value="Tetratricopeptide repeat domain"/>
    <property type="match status" value="1"/>
</dbReference>
<feature type="chain" id="PRO_5003947913" evidence="1">
    <location>
        <begin position="25"/>
        <end position="382"/>
    </location>
</feature>
<name>L0WDB9_9GAMM</name>
<sequence length="382" mass="42373">MVSKPASRCRLAAAALLLCQVCSAAPYTPASDQVVLAHLPDSLRALAPPSRPLEHDQALTLAQQQIHQARREGDPRFLGYAEATLEPLLSSEPNDPAVGIMMATIEQSRHQYLQARSRLKKILKAHPEQGQGWLTLAVIERVQANYHAARQACRESAGHLPPSATVICQASIEALTGPPGPVYQRLQRLADSPLPMSDAQRRWMFTELAEMAWQQGDAEQTLAYTRQGLASEPGDRYLRFLKADAQLALGNNQAVIDAWQHQLAIDGGLLRLAIAAQRAGHPRAEHWADLYQQRLKAAEQARQQLHLREQARFQLEVLKQPQAALATAKRNWQIQKEPADLRILTATARACHDRDTLALARQFIDQHGLQDQRVASLLGETP</sequence>
<protein>
    <submittedName>
        <fullName evidence="2">Uncharacterized protein</fullName>
    </submittedName>
</protein>
<evidence type="ECO:0000313" key="2">
    <source>
        <dbReference type="EMBL" id="EKF74768.1"/>
    </source>
</evidence>
<dbReference type="Proteomes" id="UP000010164">
    <property type="component" value="Unassembled WGS sequence"/>
</dbReference>
<evidence type="ECO:0000313" key="3">
    <source>
        <dbReference type="Proteomes" id="UP000010164"/>
    </source>
</evidence>
<feature type="signal peptide" evidence="1">
    <location>
        <begin position="1"/>
        <end position="24"/>
    </location>
</feature>
<comment type="caution">
    <text evidence="2">The sequence shown here is derived from an EMBL/GenBank/DDBJ whole genome shotgun (WGS) entry which is preliminary data.</text>
</comment>
<dbReference type="eggNOG" id="COG0457">
    <property type="taxonomic scope" value="Bacteria"/>
</dbReference>
<evidence type="ECO:0000256" key="1">
    <source>
        <dbReference type="SAM" id="SignalP"/>
    </source>
</evidence>
<dbReference type="PATRIC" id="fig|1177179.3.peg.1424"/>
<keyword evidence="3" id="KW-1185">Reference proteome</keyword>
<gene>
    <name evidence="2" type="ORF">A11A3_07088</name>
</gene>